<evidence type="ECO:0000313" key="11">
    <source>
        <dbReference type="Proteomes" id="UP000660862"/>
    </source>
</evidence>
<dbReference type="InterPro" id="IPR039426">
    <property type="entry name" value="TonB-dep_rcpt-like"/>
</dbReference>
<evidence type="ECO:0000256" key="6">
    <source>
        <dbReference type="ARBA" id="ARBA00023136"/>
    </source>
</evidence>
<dbReference type="SUPFAM" id="SSF56935">
    <property type="entry name" value="Porins"/>
    <property type="match status" value="1"/>
</dbReference>
<reference evidence="10" key="1">
    <citation type="journal article" date="2014" name="Int. J. Syst. Evol. Microbiol.">
        <title>Complete genome sequence of Corynebacterium casei LMG S-19264T (=DSM 44701T), isolated from a smear-ripened cheese.</title>
        <authorList>
            <consortium name="US DOE Joint Genome Institute (JGI-PGF)"/>
            <person name="Walter F."/>
            <person name="Albersmeier A."/>
            <person name="Kalinowski J."/>
            <person name="Ruckert C."/>
        </authorList>
    </citation>
    <scope>NUCLEOTIDE SEQUENCE</scope>
    <source>
        <strain evidence="10">CGMCC 1.12195</strain>
    </source>
</reference>
<dbReference type="GO" id="GO:0009279">
    <property type="term" value="C:cell outer membrane"/>
    <property type="evidence" value="ECO:0007669"/>
    <property type="project" value="UniProtKB-SubCell"/>
</dbReference>
<dbReference type="Gene3D" id="2.170.130.10">
    <property type="entry name" value="TonB-dependent receptor, plug domain"/>
    <property type="match status" value="1"/>
</dbReference>
<evidence type="ECO:0000256" key="5">
    <source>
        <dbReference type="ARBA" id="ARBA00022729"/>
    </source>
</evidence>
<dbReference type="Gene3D" id="2.60.40.1120">
    <property type="entry name" value="Carboxypeptidase-like, regulatory domain"/>
    <property type="match status" value="1"/>
</dbReference>
<organism evidence="10 11">
    <name type="scientific">Parapedobacter pyrenivorans</name>
    <dbReference type="NCBI Taxonomy" id="1305674"/>
    <lineage>
        <taxon>Bacteria</taxon>
        <taxon>Pseudomonadati</taxon>
        <taxon>Bacteroidota</taxon>
        <taxon>Sphingobacteriia</taxon>
        <taxon>Sphingobacteriales</taxon>
        <taxon>Sphingobacteriaceae</taxon>
        <taxon>Parapedobacter</taxon>
    </lineage>
</organism>
<name>A0A917HZB3_9SPHI</name>
<keyword evidence="2 8" id="KW-0813">Transport</keyword>
<keyword evidence="7 8" id="KW-0998">Cell outer membrane</keyword>
<evidence type="ECO:0000256" key="3">
    <source>
        <dbReference type="ARBA" id="ARBA00022452"/>
    </source>
</evidence>
<dbReference type="InterPro" id="IPR012910">
    <property type="entry name" value="Plug_dom"/>
</dbReference>
<dbReference type="Proteomes" id="UP000660862">
    <property type="component" value="Unassembled WGS sequence"/>
</dbReference>
<comment type="similarity">
    <text evidence="8">Belongs to the TonB-dependent receptor family.</text>
</comment>
<feature type="domain" description="TonB-dependent receptor plug" evidence="9">
    <location>
        <begin position="106"/>
        <end position="215"/>
    </location>
</feature>
<evidence type="ECO:0000256" key="1">
    <source>
        <dbReference type="ARBA" id="ARBA00004571"/>
    </source>
</evidence>
<evidence type="ECO:0000256" key="7">
    <source>
        <dbReference type="ARBA" id="ARBA00023237"/>
    </source>
</evidence>
<evidence type="ECO:0000259" key="9">
    <source>
        <dbReference type="Pfam" id="PF07715"/>
    </source>
</evidence>
<keyword evidence="11" id="KW-1185">Reference proteome</keyword>
<dbReference type="InterPro" id="IPR008969">
    <property type="entry name" value="CarboxyPept-like_regulatory"/>
</dbReference>
<reference evidence="10" key="2">
    <citation type="submission" date="2020-09" db="EMBL/GenBank/DDBJ databases">
        <authorList>
            <person name="Sun Q."/>
            <person name="Zhou Y."/>
        </authorList>
    </citation>
    <scope>NUCLEOTIDE SEQUENCE</scope>
    <source>
        <strain evidence="10">CGMCC 1.12195</strain>
    </source>
</reference>
<keyword evidence="6 8" id="KW-0472">Membrane</keyword>
<keyword evidence="10" id="KW-0675">Receptor</keyword>
<comment type="caution">
    <text evidence="10">The sequence shown here is derived from an EMBL/GenBank/DDBJ whole genome shotgun (WGS) entry which is preliminary data.</text>
</comment>
<dbReference type="Pfam" id="PF13715">
    <property type="entry name" value="CarbopepD_reg_2"/>
    <property type="match status" value="1"/>
</dbReference>
<protein>
    <submittedName>
        <fullName evidence="10">TonB-dependent receptor</fullName>
    </submittedName>
</protein>
<dbReference type="GO" id="GO:0044718">
    <property type="term" value="P:siderophore transmembrane transport"/>
    <property type="evidence" value="ECO:0007669"/>
    <property type="project" value="TreeGrafter"/>
</dbReference>
<proteinExistence type="inferred from homology"/>
<evidence type="ECO:0000313" key="10">
    <source>
        <dbReference type="EMBL" id="GGG98044.1"/>
    </source>
</evidence>
<comment type="subcellular location">
    <subcellularLocation>
        <location evidence="1 8">Cell outer membrane</location>
        <topology evidence="1 8">Multi-pass membrane protein</topology>
    </subcellularLocation>
</comment>
<accession>A0A917HZB3</accession>
<dbReference type="PROSITE" id="PS52016">
    <property type="entry name" value="TONB_DEPENDENT_REC_3"/>
    <property type="match status" value="1"/>
</dbReference>
<evidence type="ECO:0000256" key="2">
    <source>
        <dbReference type="ARBA" id="ARBA00022448"/>
    </source>
</evidence>
<keyword evidence="5" id="KW-0732">Signal</keyword>
<evidence type="ECO:0000256" key="8">
    <source>
        <dbReference type="PROSITE-ProRule" id="PRU01360"/>
    </source>
</evidence>
<dbReference type="Pfam" id="PF07715">
    <property type="entry name" value="Plug"/>
    <property type="match status" value="1"/>
</dbReference>
<dbReference type="EMBL" id="BMER01000004">
    <property type="protein sequence ID" value="GGG98044.1"/>
    <property type="molecule type" value="Genomic_DNA"/>
</dbReference>
<dbReference type="Gene3D" id="2.40.170.20">
    <property type="entry name" value="TonB-dependent receptor, beta-barrel domain"/>
    <property type="match status" value="1"/>
</dbReference>
<dbReference type="AlphaFoldDB" id="A0A917HZB3"/>
<keyword evidence="4 8" id="KW-0812">Transmembrane</keyword>
<gene>
    <name evidence="10" type="ORF">GCM10007415_36900</name>
</gene>
<dbReference type="PANTHER" id="PTHR30069:SF29">
    <property type="entry name" value="HEMOGLOBIN AND HEMOGLOBIN-HAPTOGLOBIN-BINDING PROTEIN 1-RELATED"/>
    <property type="match status" value="1"/>
</dbReference>
<dbReference type="InterPro" id="IPR037066">
    <property type="entry name" value="Plug_dom_sf"/>
</dbReference>
<dbReference type="SUPFAM" id="SSF49464">
    <property type="entry name" value="Carboxypeptidase regulatory domain-like"/>
    <property type="match status" value="1"/>
</dbReference>
<sequence>MIGNYSWAQRTLSGKVTDSDGPVAGATVLIRGTNTATATDSEGNFSLSTDLESGEIVIRILGFSSKSIPFSSQTSLGTIVLVSSDSQSLDEVIVVGRGIIDFAEDRKTPIAVSTVSRAEILDKGVGNVEFPEIMKNIPSVFVTNQAGGFGDSQNFLRGFDQSNTAYLLNGQPINGMEDGNMYWSNWSSITDIANAVQVQRGLGSSKLAISSVGGTVNIVTKATDMEEGGSVRFMTANNGYAKGTIAYNTGLRGKWGFSFLLDYWRADAKYAKGTAGEGQSYFFSVGYKPNARHNINFMVFGAPQWHDQNYSKALLTRYNTDAENNPTTINTPGYDITGIRGNSNYGYLNGKGLAIRKNFYHKPVANLNWDFDISEKSSLSTVLYASLGRGGGVGPLGNGLSFLGEQFGGGGYLPDGSINWQGLVDYNAGIGDGIGQNRTGSMLRASANNHAWYGLVSNYSFDTQNYFTFNVGADIRFYRGDHFQQLVDKLGLEAWNAPNTNRGEGDYLVSKTFKANPWTALFNPAGEEYRVGYDNSEQINYQGVFGQAEFSNEIVSAFIQGAVSNQSYQKFDRWNYEGGQAESPVENKFGYNVKAGASYNFVEGHTIFANAGFYSRQPYLDNVFVQNTVDFTDPVVENEEILGLEAGYRFEIPNFTINLNGYYTSWANRFLLQSGTYGDDNIEGAYLLTGITQLHKGLELDFQTYILPDWMLRGYASIGDWQYDGDSPFRFREEVESQIIGTGYLPLSGVKVGNAPQTSFGLGTKYKILSDLSVDVDFNFYDNLYGQVDPEDVVGAVLEGEVYEAEKLDGFGVVDAGLSYTIRFGGQHLKFRGNVFNVFNKEYFGRKDGFGYFYGLGTTWNAGLTYSF</sequence>
<dbReference type="InterPro" id="IPR036942">
    <property type="entry name" value="Beta-barrel_TonB_sf"/>
</dbReference>
<dbReference type="PANTHER" id="PTHR30069">
    <property type="entry name" value="TONB-DEPENDENT OUTER MEMBRANE RECEPTOR"/>
    <property type="match status" value="1"/>
</dbReference>
<dbReference type="GO" id="GO:0015344">
    <property type="term" value="F:siderophore uptake transmembrane transporter activity"/>
    <property type="evidence" value="ECO:0007669"/>
    <property type="project" value="TreeGrafter"/>
</dbReference>
<keyword evidence="3 8" id="KW-1134">Transmembrane beta strand</keyword>
<evidence type="ECO:0000256" key="4">
    <source>
        <dbReference type="ARBA" id="ARBA00022692"/>
    </source>
</evidence>